<evidence type="ECO:0000313" key="2">
    <source>
        <dbReference type="EMBL" id="RNE97020.1"/>
    </source>
</evidence>
<dbReference type="GeneID" id="40333469"/>
<name>A0A3R7JXG5_TRYRA</name>
<dbReference type="EMBL" id="MKGL01000612">
    <property type="protein sequence ID" value="RNE97020.1"/>
    <property type="molecule type" value="Genomic_DNA"/>
</dbReference>
<dbReference type="RefSeq" id="XP_029233928.1">
    <property type="nucleotide sequence ID" value="XM_029386215.1"/>
</dbReference>
<gene>
    <name evidence="2" type="ORF">TraAM80_09536</name>
</gene>
<accession>A0A3R7JXG5</accession>
<reference evidence="2 3" key="1">
    <citation type="journal article" date="2018" name="BMC Genomics">
        <title>Genomic comparison of Trypanosoma conorhini and Trypanosoma rangeli to Trypanosoma cruzi strains of high and low virulence.</title>
        <authorList>
            <person name="Bradwell K.R."/>
            <person name="Koparde V.N."/>
            <person name="Matveyev A.V."/>
            <person name="Serrano M.G."/>
            <person name="Alves J.M."/>
            <person name="Parikh H."/>
            <person name="Huang B."/>
            <person name="Lee V."/>
            <person name="Espinosa-Alvarez O."/>
            <person name="Ortiz P.A."/>
            <person name="Costa-Martins A.G."/>
            <person name="Teixeira M.M."/>
            <person name="Buck G.A."/>
        </authorList>
    </citation>
    <scope>NUCLEOTIDE SEQUENCE [LARGE SCALE GENOMIC DNA]</scope>
    <source>
        <strain evidence="2 3">AM80</strain>
    </source>
</reference>
<dbReference type="AlphaFoldDB" id="A0A3R7JXG5"/>
<feature type="region of interest" description="Disordered" evidence="1">
    <location>
        <begin position="1"/>
        <end position="20"/>
    </location>
</feature>
<feature type="compositionally biased region" description="Basic residues" evidence="1">
    <location>
        <begin position="1"/>
        <end position="13"/>
    </location>
</feature>
<sequence length="117" mass="12256">MRAKCGHAARKGTARVGPIRRGVSDPRGCQIANSRHGSIGQIATWAADCCSRLNETDLWPCTVPGQDWSAAVWVAEGRGTGRFQNTPDSAAVGASVSACAARAARPRRGYTAVPVAH</sequence>
<evidence type="ECO:0000256" key="1">
    <source>
        <dbReference type="SAM" id="MobiDB-lite"/>
    </source>
</evidence>
<evidence type="ECO:0000313" key="3">
    <source>
        <dbReference type="Proteomes" id="UP000283634"/>
    </source>
</evidence>
<keyword evidence="3" id="KW-1185">Reference proteome</keyword>
<proteinExistence type="predicted"/>
<protein>
    <submittedName>
        <fullName evidence="2">Uncharacterized protein</fullName>
    </submittedName>
</protein>
<organism evidence="2 3">
    <name type="scientific">Trypanosoma rangeli</name>
    <dbReference type="NCBI Taxonomy" id="5698"/>
    <lineage>
        <taxon>Eukaryota</taxon>
        <taxon>Discoba</taxon>
        <taxon>Euglenozoa</taxon>
        <taxon>Kinetoplastea</taxon>
        <taxon>Metakinetoplastina</taxon>
        <taxon>Trypanosomatida</taxon>
        <taxon>Trypanosomatidae</taxon>
        <taxon>Trypanosoma</taxon>
        <taxon>Herpetosoma</taxon>
    </lineage>
</organism>
<comment type="caution">
    <text evidence="2">The sequence shown here is derived from an EMBL/GenBank/DDBJ whole genome shotgun (WGS) entry which is preliminary data.</text>
</comment>
<dbReference type="Proteomes" id="UP000283634">
    <property type="component" value="Unassembled WGS sequence"/>
</dbReference>